<keyword evidence="4" id="KW-1185">Reference proteome</keyword>
<organism evidence="3 4">
    <name type="scientific">Limnoglobus roseus</name>
    <dbReference type="NCBI Taxonomy" id="2598579"/>
    <lineage>
        <taxon>Bacteria</taxon>
        <taxon>Pseudomonadati</taxon>
        <taxon>Planctomycetota</taxon>
        <taxon>Planctomycetia</taxon>
        <taxon>Gemmatales</taxon>
        <taxon>Gemmataceae</taxon>
        <taxon>Limnoglobus</taxon>
    </lineage>
</organism>
<evidence type="ECO:0000256" key="2">
    <source>
        <dbReference type="RuleBase" id="RU003452"/>
    </source>
</evidence>
<dbReference type="PRINTS" id="PR01543">
    <property type="entry name" value="ANATRNSFRASE"/>
</dbReference>
<sequence>MNLDAYLTRIGYAGPKAPTLDVLRQIVHAHLCSIPFENVDVLLGRGVSLADADVEQKLVRDRRGGYCFEQNSLLLRALAALAFSAAPLSARVRLKAPREVIPPRTHLFLRVDLDGVPWLADVGVGGLSPTASVRLDVMGDEQPTPHEPRRIVREDGTPLLRYFHQAKVGDA</sequence>
<proteinExistence type="inferred from homology"/>
<keyword evidence="3" id="KW-0808">Transferase</keyword>
<evidence type="ECO:0000256" key="1">
    <source>
        <dbReference type="ARBA" id="ARBA00006547"/>
    </source>
</evidence>
<dbReference type="SUPFAM" id="SSF54001">
    <property type="entry name" value="Cysteine proteinases"/>
    <property type="match status" value="1"/>
</dbReference>
<dbReference type="EMBL" id="CP042425">
    <property type="protein sequence ID" value="QEL20673.1"/>
    <property type="molecule type" value="Genomic_DNA"/>
</dbReference>
<gene>
    <name evidence="3" type="ORF">PX52LOC_07780</name>
</gene>
<name>A0A5C1ARH6_9BACT</name>
<dbReference type="Proteomes" id="UP000324974">
    <property type="component" value="Chromosome"/>
</dbReference>
<dbReference type="PANTHER" id="PTHR11786:SF0">
    <property type="entry name" value="ARYLAMINE N-ACETYLTRANSFERASE 4-RELATED"/>
    <property type="match status" value="1"/>
</dbReference>
<evidence type="ECO:0000313" key="3">
    <source>
        <dbReference type="EMBL" id="QEL20673.1"/>
    </source>
</evidence>
<dbReference type="InterPro" id="IPR038765">
    <property type="entry name" value="Papain-like_cys_pep_sf"/>
</dbReference>
<accession>A0A5C1ARH6</accession>
<dbReference type="AlphaFoldDB" id="A0A5C1ARH6"/>
<comment type="similarity">
    <text evidence="1 2">Belongs to the arylamine N-acetyltransferase family.</text>
</comment>
<evidence type="ECO:0000313" key="4">
    <source>
        <dbReference type="Proteomes" id="UP000324974"/>
    </source>
</evidence>
<dbReference type="PANTHER" id="PTHR11786">
    <property type="entry name" value="N-HYDROXYARYLAMINE O-ACETYLTRANSFERASE"/>
    <property type="match status" value="1"/>
</dbReference>
<protein>
    <submittedName>
        <fullName evidence="3">Arylamine N-acetyltransferase</fullName>
    </submittedName>
</protein>
<dbReference type="GO" id="GO:0016407">
    <property type="term" value="F:acetyltransferase activity"/>
    <property type="evidence" value="ECO:0007669"/>
    <property type="project" value="InterPro"/>
</dbReference>
<dbReference type="Gene3D" id="2.40.128.150">
    <property type="entry name" value="Cysteine proteinases"/>
    <property type="match status" value="1"/>
</dbReference>
<dbReference type="Pfam" id="PF00797">
    <property type="entry name" value="Acetyltransf_2"/>
    <property type="match status" value="1"/>
</dbReference>
<dbReference type="KEGG" id="lrs:PX52LOC_07780"/>
<reference evidence="4" key="1">
    <citation type="submission" date="2019-08" db="EMBL/GenBank/DDBJ databases">
        <title>Limnoglobus roseus gen. nov., sp. nov., a novel freshwater planctomycete with a giant genome from the family Gemmataceae.</title>
        <authorList>
            <person name="Kulichevskaya I.S."/>
            <person name="Naumoff D.G."/>
            <person name="Miroshnikov K."/>
            <person name="Ivanova A."/>
            <person name="Philippov D.A."/>
            <person name="Hakobyan A."/>
            <person name="Rijpstra I.C."/>
            <person name="Sinninghe Damste J.S."/>
            <person name="Liesack W."/>
            <person name="Dedysh S.N."/>
        </authorList>
    </citation>
    <scope>NUCLEOTIDE SEQUENCE [LARGE SCALE GENOMIC DNA]</scope>
    <source>
        <strain evidence="4">PX52</strain>
    </source>
</reference>
<dbReference type="InterPro" id="IPR001447">
    <property type="entry name" value="Arylamine_N-AcTrfase"/>
</dbReference>
<dbReference type="Gene3D" id="3.30.2140.10">
    <property type="entry name" value="Arylamine N-acetyltransferase"/>
    <property type="match status" value="1"/>
</dbReference>